<evidence type="ECO:0000313" key="2">
    <source>
        <dbReference type="EMBL" id="PUU81665.1"/>
    </source>
</evidence>
<evidence type="ECO:0000313" key="3">
    <source>
        <dbReference type="Proteomes" id="UP000244722"/>
    </source>
</evidence>
<comment type="caution">
    <text evidence="2">The sequence shown here is derived from an EMBL/GenBank/DDBJ whole genome shotgun (WGS) entry which is preliminary data.</text>
</comment>
<feature type="region of interest" description="Disordered" evidence="1">
    <location>
        <begin position="236"/>
        <end position="293"/>
    </location>
</feature>
<sequence length="515" mass="56237">MGIVRLHITPLTPETTHSLLPPKVLADRAVVASMSFHTIPSFPEKSYGYLDCERDVADGIKKKLNGSLFRGVKVRVEDARPDTFVPGGILSEEVEGEKEKRKRAKKGGDGDRKKAKKSKEKGIVDGIELRDRKVQRGWSRPPAIATPAKRDGKRDCLFRISTTTPTPTVPTSTTTSTERAKEKRTDGTIKEFTHNTKFPQFLQRTSLDKEVSTTTATFDESLGWLSSTGAVIESAPASSAITTTSLPSSTTAYRPSSPSPSTSTSTTDSESELETSPITPKTPPSAGVTKRSKVPTPALQITIPRIVHPLEALYKPTTATPYSSAISPTNTSFRFGFSLGSSGDVNEDEDEDMLSSDDEHPPDPMTSTPSHRYRSAAPTPDTAIGHRKFFPPDEDEVPDLSGGGGRLFVPSTPRVIGSISMGSGEAERRGSMNTEAPLLGPHEDSRFLGALSIWGKIPNSRTLDDVIEGEAGGENADLVERWRETFYKNRGEWNRDWKRRRREGKKRGVGKKVST</sequence>
<reference evidence="2 3" key="1">
    <citation type="submission" date="2017-04" db="EMBL/GenBank/DDBJ databases">
        <title>Draft genome sequence of Tuber borchii Vittad., a whitish edible truffle.</title>
        <authorList>
            <consortium name="DOE Joint Genome Institute"/>
            <person name="Murat C."/>
            <person name="Kuo A."/>
            <person name="Barry K.W."/>
            <person name="Clum A."/>
            <person name="Dockter R.B."/>
            <person name="Fauchery L."/>
            <person name="Iotti M."/>
            <person name="Kohler A."/>
            <person name="Labutti K."/>
            <person name="Lindquist E.A."/>
            <person name="Lipzen A."/>
            <person name="Ohm R.A."/>
            <person name="Wang M."/>
            <person name="Grigoriev I.V."/>
            <person name="Zambonelli A."/>
            <person name="Martin F.M."/>
        </authorList>
    </citation>
    <scope>NUCLEOTIDE SEQUENCE [LARGE SCALE GENOMIC DNA]</scope>
    <source>
        <strain evidence="2 3">Tbo3840</strain>
    </source>
</reference>
<protein>
    <submittedName>
        <fullName evidence="2">Uncharacterized protein</fullName>
    </submittedName>
</protein>
<dbReference type="STRING" id="42251.A0A2T7A1W1"/>
<dbReference type="EMBL" id="NESQ01000042">
    <property type="protein sequence ID" value="PUU81665.1"/>
    <property type="molecule type" value="Genomic_DNA"/>
</dbReference>
<feature type="compositionally biased region" description="Low complexity" evidence="1">
    <location>
        <begin position="236"/>
        <end position="268"/>
    </location>
</feature>
<feature type="compositionally biased region" description="Acidic residues" evidence="1">
    <location>
        <begin position="345"/>
        <end position="356"/>
    </location>
</feature>
<dbReference type="AlphaFoldDB" id="A0A2T7A1W1"/>
<gene>
    <name evidence="2" type="ORF">B9Z19DRAFT_1076675</name>
</gene>
<evidence type="ECO:0000256" key="1">
    <source>
        <dbReference type="SAM" id="MobiDB-lite"/>
    </source>
</evidence>
<accession>A0A2T7A1W1</accession>
<name>A0A2T7A1W1_TUBBO</name>
<dbReference type="OrthoDB" id="3595585at2759"/>
<keyword evidence="3" id="KW-1185">Reference proteome</keyword>
<dbReference type="Proteomes" id="UP000244722">
    <property type="component" value="Unassembled WGS sequence"/>
</dbReference>
<feature type="region of interest" description="Disordered" evidence="1">
    <location>
        <begin position="90"/>
        <end position="121"/>
    </location>
</feature>
<feature type="region of interest" description="Disordered" evidence="1">
    <location>
        <begin position="338"/>
        <end position="381"/>
    </location>
</feature>
<organism evidence="2 3">
    <name type="scientific">Tuber borchii</name>
    <name type="common">White truffle</name>
    <dbReference type="NCBI Taxonomy" id="42251"/>
    <lineage>
        <taxon>Eukaryota</taxon>
        <taxon>Fungi</taxon>
        <taxon>Dikarya</taxon>
        <taxon>Ascomycota</taxon>
        <taxon>Pezizomycotina</taxon>
        <taxon>Pezizomycetes</taxon>
        <taxon>Pezizales</taxon>
        <taxon>Tuberaceae</taxon>
        <taxon>Tuber</taxon>
    </lineage>
</organism>
<proteinExistence type="predicted"/>